<dbReference type="AlphaFoldDB" id="A0A430KPG3"/>
<dbReference type="InterPro" id="IPR011004">
    <property type="entry name" value="Trimer_LpxA-like_sf"/>
</dbReference>
<keyword evidence="5" id="KW-1185">Reference proteome</keyword>
<protein>
    <submittedName>
        <fullName evidence="4">Acyltransferase</fullName>
    </submittedName>
</protein>
<evidence type="ECO:0000256" key="2">
    <source>
        <dbReference type="ARBA" id="ARBA00022679"/>
    </source>
</evidence>
<keyword evidence="2 4" id="KW-0808">Transferase</keyword>
<accession>A0A430KPG3</accession>
<dbReference type="EMBL" id="RQXW01000012">
    <property type="protein sequence ID" value="RTE65233.1"/>
    <property type="molecule type" value="Genomic_DNA"/>
</dbReference>
<evidence type="ECO:0000313" key="4">
    <source>
        <dbReference type="EMBL" id="RTE65233.1"/>
    </source>
</evidence>
<sequence>MAFLTRKQLESVGFASLGSNVLISDKASLYNPEKISIGSHVRIDDFCVISAGVDGIIIGDYVHIAVFSSLIGAGRIILSDFVNLSSRVSVYSSNDDYSGATLTNPMVPSEFKNVQSADVELKKHVIVGSGSVILPGVTLHEGVAIGALSLVSKNCEEFKIYSGVPARAIKNRKKDLKAVEVEFLNKQ</sequence>
<dbReference type="GO" id="GO:0016746">
    <property type="term" value="F:acyltransferase activity"/>
    <property type="evidence" value="ECO:0007669"/>
    <property type="project" value="UniProtKB-KW"/>
</dbReference>
<dbReference type="SUPFAM" id="SSF51161">
    <property type="entry name" value="Trimeric LpxA-like enzymes"/>
    <property type="match status" value="1"/>
</dbReference>
<evidence type="ECO:0000313" key="5">
    <source>
        <dbReference type="Proteomes" id="UP000283087"/>
    </source>
</evidence>
<proteinExistence type="inferred from homology"/>
<dbReference type="InterPro" id="IPR050179">
    <property type="entry name" value="Trans_hexapeptide_repeat"/>
</dbReference>
<dbReference type="OrthoDB" id="9815592at2"/>
<comment type="caution">
    <text evidence="4">The sequence shown here is derived from an EMBL/GenBank/DDBJ whole genome shotgun (WGS) entry which is preliminary data.</text>
</comment>
<dbReference type="CDD" id="cd04647">
    <property type="entry name" value="LbH_MAT_like"/>
    <property type="match status" value="1"/>
</dbReference>
<name>A0A430KPG3_9GAMM</name>
<dbReference type="PANTHER" id="PTHR43300:SF12">
    <property type="entry name" value="CHLORAMPHENICOL ACETYLTRANSFERASE"/>
    <property type="match status" value="1"/>
</dbReference>
<comment type="similarity">
    <text evidence="1">Belongs to the transferase hexapeptide repeat family.</text>
</comment>
<evidence type="ECO:0000256" key="3">
    <source>
        <dbReference type="ARBA" id="ARBA00023315"/>
    </source>
</evidence>
<evidence type="ECO:0000256" key="1">
    <source>
        <dbReference type="ARBA" id="ARBA00007274"/>
    </source>
</evidence>
<organism evidence="4 5">
    <name type="scientific">Amphritea opalescens</name>
    <dbReference type="NCBI Taxonomy" id="2490544"/>
    <lineage>
        <taxon>Bacteria</taxon>
        <taxon>Pseudomonadati</taxon>
        <taxon>Pseudomonadota</taxon>
        <taxon>Gammaproteobacteria</taxon>
        <taxon>Oceanospirillales</taxon>
        <taxon>Oceanospirillaceae</taxon>
        <taxon>Amphritea</taxon>
    </lineage>
</organism>
<gene>
    <name evidence="4" type="ORF">EH243_13400</name>
</gene>
<dbReference type="RefSeq" id="WP_126159180.1">
    <property type="nucleotide sequence ID" value="NZ_RQXW01000012.1"/>
</dbReference>
<dbReference type="Proteomes" id="UP000283087">
    <property type="component" value="Unassembled WGS sequence"/>
</dbReference>
<dbReference type="Gene3D" id="2.160.10.10">
    <property type="entry name" value="Hexapeptide repeat proteins"/>
    <property type="match status" value="1"/>
</dbReference>
<dbReference type="PANTHER" id="PTHR43300">
    <property type="entry name" value="ACETYLTRANSFERASE"/>
    <property type="match status" value="1"/>
</dbReference>
<reference evidence="4 5" key="1">
    <citation type="submission" date="2018-11" db="EMBL/GenBank/DDBJ databases">
        <title>The draft genome sequence of Amphritea opalescens ANRC-JH13T.</title>
        <authorList>
            <person name="Fang Z."/>
            <person name="Zhang Y."/>
            <person name="Han X."/>
        </authorList>
    </citation>
    <scope>NUCLEOTIDE SEQUENCE [LARGE SCALE GENOMIC DNA]</scope>
    <source>
        <strain evidence="4 5">ANRC-JH13</strain>
    </source>
</reference>
<keyword evidence="3 4" id="KW-0012">Acyltransferase</keyword>